<dbReference type="EMBL" id="QKWP01003013">
    <property type="protein sequence ID" value="RIB01648.1"/>
    <property type="molecule type" value="Genomic_DNA"/>
</dbReference>
<keyword evidence="2" id="KW-1185">Reference proteome</keyword>
<dbReference type="AlphaFoldDB" id="A0A397TXQ1"/>
<reference evidence="1 2" key="1">
    <citation type="submission" date="2018-06" db="EMBL/GenBank/DDBJ databases">
        <title>Comparative genomics reveals the genomic features of Rhizophagus irregularis, R. cerebriforme, R. diaphanum and Gigaspora rosea, and their symbiotic lifestyle signature.</title>
        <authorList>
            <person name="Morin E."/>
            <person name="San Clemente H."/>
            <person name="Chen E.C.H."/>
            <person name="De La Providencia I."/>
            <person name="Hainaut M."/>
            <person name="Kuo A."/>
            <person name="Kohler A."/>
            <person name="Murat C."/>
            <person name="Tang N."/>
            <person name="Roy S."/>
            <person name="Loubradou J."/>
            <person name="Henrissat B."/>
            <person name="Grigoriev I.V."/>
            <person name="Corradi N."/>
            <person name="Roux C."/>
            <person name="Martin F.M."/>
        </authorList>
    </citation>
    <scope>NUCLEOTIDE SEQUENCE [LARGE SCALE GENOMIC DNA]</scope>
    <source>
        <strain evidence="1 2">DAOM 194757</strain>
    </source>
</reference>
<dbReference type="OrthoDB" id="2441667at2759"/>
<gene>
    <name evidence="1" type="ORF">C2G38_2230180</name>
</gene>
<evidence type="ECO:0000313" key="1">
    <source>
        <dbReference type="EMBL" id="RIB01648.1"/>
    </source>
</evidence>
<protein>
    <submittedName>
        <fullName evidence="1">Uncharacterized protein</fullName>
    </submittedName>
</protein>
<name>A0A397TXQ1_9GLOM</name>
<comment type="caution">
    <text evidence="1">The sequence shown here is derived from an EMBL/GenBank/DDBJ whole genome shotgun (WGS) entry which is preliminary data.</text>
</comment>
<sequence length="218" mass="24764">MDNNIVRQQTSLPQCQAYDNCELLVSYTINCYVKLAFNLSQGTDIENIIKGISGTSKKKFLLPGNSSWKLKKFFPAQLSKLQKTEITRPHPQFSDYSIPETDWLIPLPYISNHSNSILLPAGWALKETQKFGIKEKDKRISKNVVPLLEAFFLAGDANKSDRYTAENMLNELHSMAREGLLEDDEIPKLTIISNWISGYAKKYQQDLAKQSIEISEAC</sequence>
<organism evidence="1 2">
    <name type="scientific">Gigaspora rosea</name>
    <dbReference type="NCBI Taxonomy" id="44941"/>
    <lineage>
        <taxon>Eukaryota</taxon>
        <taxon>Fungi</taxon>
        <taxon>Fungi incertae sedis</taxon>
        <taxon>Mucoromycota</taxon>
        <taxon>Glomeromycotina</taxon>
        <taxon>Glomeromycetes</taxon>
        <taxon>Diversisporales</taxon>
        <taxon>Gigasporaceae</taxon>
        <taxon>Gigaspora</taxon>
    </lineage>
</organism>
<accession>A0A397TXQ1</accession>
<evidence type="ECO:0000313" key="2">
    <source>
        <dbReference type="Proteomes" id="UP000266673"/>
    </source>
</evidence>
<proteinExistence type="predicted"/>
<dbReference type="Proteomes" id="UP000266673">
    <property type="component" value="Unassembled WGS sequence"/>
</dbReference>